<dbReference type="Proteomes" id="UP000051297">
    <property type="component" value="Unassembled WGS sequence"/>
</dbReference>
<gene>
    <name evidence="1" type="ORF">XU08_C0007G0021</name>
</gene>
<reference evidence="1 2" key="1">
    <citation type="submission" date="2015-05" db="EMBL/GenBank/DDBJ databases">
        <title>Critical biogeochemical functions in the subsurface are associated with bacteria from new phyla and little studied lineages.</title>
        <authorList>
            <person name="Hug L.A."/>
            <person name="Thomas B.C."/>
            <person name="Sharon I."/>
            <person name="Brown C.T."/>
            <person name="Sharma R."/>
            <person name="Hettich R.L."/>
            <person name="Wilkins M.J."/>
            <person name="Williams K.H."/>
            <person name="Singh A."/>
            <person name="Banfield J.F."/>
        </authorList>
    </citation>
    <scope>NUCLEOTIDE SEQUENCE [LARGE SCALE GENOMIC DNA]</scope>
    <source>
        <strain evidence="1">CSP1-7</strain>
    </source>
</reference>
<evidence type="ECO:0000313" key="2">
    <source>
        <dbReference type="Proteomes" id="UP000051297"/>
    </source>
</evidence>
<proteinExistence type="predicted"/>
<dbReference type="EMBL" id="LDXK01000007">
    <property type="protein sequence ID" value="KRT67201.1"/>
    <property type="molecule type" value="Genomic_DNA"/>
</dbReference>
<dbReference type="STRING" id="1576480.XU08_C0007G0021"/>
<name>A0A0T5ZWM1_UNCKA</name>
<evidence type="ECO:0000313" key="1">
    <source>
        <dbReference type="EMBL" id="KRT67201.1"/>
    </source>
</evidence>
<protein>
    <submittedName>
        <fullName evidence="1">Uncharacterized protein</fullName>
    </submittedName>
</protein>
<dbReference type="AlphaFoldDB" id="A0A0T5ZWM1"/>
<accession>A0A0T5ZWM1</accession>
<organism evidence="1 2">
    <name type="scientific">candidate division WWE3 bacterium CSP1-7</name>
    <dbReference type="NCBI Taxonomy" id="1576480"/>
    <lineage>
        <taxon>Bacteria</taxon>
        <taxon>Katanobacteria</taxon>
    </lineage>
</organism>
<sequence length="242" mass="25432">MADSELQDLTADTAPASGDVVYVVVDPAGTPLARKMTVDNLLKAINILSADTTPGTADLVVTIDDPSGTPVAKKATIANLMKAWFLDSEGNPADVVTLTAADGTSIYAARRDHVHAAALIRHVCIEVVDKDTALTTGDGKKAFHIPPDITGYNLVYVHMFCLTASSNGIPTIQVRNQTDTQDMLSTKLTIDQGETDSKDATAAAVIDTTKDDVVTNDIIALDCDVAGTGTKGLYVTLGFQKP</sequence>
<comment type="caution">
    <text evidence="1">The sequence shown here is derived from an EMBL/GenBank/DDBJ whole genome shotgun (WGS) entry which is preliminary data.</text>
</comment>